<gene>
    <name evidence="3" type="ORF">CCR82_17960</name>
</gene>
<keyword evidence="2" id="KW-0732">Signal</keyword>
<protein>
    <submittedName>
        <fullName evidence="3">Low-complexity protein</fullName>
    </submittedName>
</protein>
<evidence type="ECO:0000256" key="2">
    <source>
        <dbReference type="SAM" id="SignalP"/>
    </source>
</evidence>
<proteinExistence type="predicted"/>
<keyword evidence="4" id="KW-1185">Reference proteome</keyword>
<feature type="compositionally biased region" description="Basic and acidic residues" evidence="1">
    <location>
        <begin position="56"/>
        <end position="83"/>
    </location>
</feature>
<dbReference type="EMBL" id="NHSF01000095">
    <property type="protein sequence ID" value="MBK5932361.1"/>
    <property type="molecule type" value="Genomic_DNA"/>
</dbReference>
<evidence type="ECO:0000256" key="1">
    <source>
        <dbReference type="SAM" id="MobiDB-lite"/>
    </source>
</evidence>
<reference evidence="3" key="2">
    <citation type="journal article" date="2020" name="Microorganisms">
        <title>Osmotic Adaptation and Compatible Solute Biosynthesis of Phototrophic Bacteria as Revealed from Genome Analyses.</title>
        <authorList>
            <person name="Imhoff J.F."/>
            <person name="Rahn T."/>
            <person name="Kunzel S."/>
            <person name="Keller A."/>
            <person name="Neulinger S.C."/>
        </authorList>
    </citation>
    <scope>NUCLEOTIDE SEQUENCE</scope>
    <source>
        <strain evidence="3">DSM 4395</strain>
    </source>
</reference>
<evidence type="ECO:0000313" key="3">
    <source>
        <dbReference type="EMBL" id="MBK5932361.1"/>
    </source>
</evidence>
<reference evidence="3" key="1">
    <citation type="submission" date="2017-05" db="EMBL/GenBank/DDBJ databases">
        <authorList>
            <person name="Imhoff J.F."/>
            <person name="Rahn T."/>
            <person name="Kuenzel S."/>
            <person name="Neulinger S.C."/>
        </authorList>
    </citation>
    <scope>NUCLEOTIDE SEQUENCE</scope>
    <source>
        <strain evidence="3">DSM 4395</strain>
    </source>
</reference>
<dbReference type="AlphaFoldDB" id="A0AAJ0UJI9"/>
<feature type="signal peptide" evidence="2">
    <location>
        <begin position="1"/>
        <end position="29"/>
    </location>
</feature>
<dbReference type="Proteomes" id="UP001296967">
    <property type="component" value="Unassembled WGS sequence"/>
</dbReference>
<evidence type="ECO:0000313" key="4">
    <source>
        <dbReference type="Proteomes" id="UP001296967"/>
    </source>
</evidence>
<name>A0AAJ0UJI9_HALSE</name>
<feature type="region of interest" description="Disordered" evidence="1">
    <location>
        <begin position="52"/>
        <end position="89"/>
    </location>
</feature>
<comment type="caution">
    <text evidence="3">The sequence shown here is derived from an EMBL/GenBank/DDBJ whole genome shotgun (WGS) entry which is preliminary data.</text>
</comment>
<accession>A0AAJ0UJI9</accession>
<organism evidence="3 4">
    <name type="scientific">Halochromatium salexigens</name>
    <name type="common">Chromatium salexigens</name>
    <dbReference type="NCBI Taxonomy" id="49447"/>
    <lineage>
        <taxon>Bacteria</taxon>
        <taxon>Pseudomonadati</taxon>
        <taxon>Pseudomonadota</taxon>
        <taxon>Gammaproteobacteria</taxon>
        <taxon>Chromatiales</taxon>
        <taxon>Chromatiaceae</taxon>
        <taxon>Halochromatium</taxon>
    </lineage>
</organism>
<feature type="chain" id="PRO_5042602409" evidence="2">
    <location>
        <begin position="30"/>
        <end position="89"/>
    </location>
</feature>
<sequence length="89" mass="8720">MSKQIMTPAAVMAGATLVGTLSVANLAQAGDNPFVTEPLESGYLQLAEGSCGEGKCGSKEDGEGKCGEGKCGSKDGGEGKCGEGKCGSS</sequence>
<dbReference type="RefSeq" id="WP_201247210.1">
    <property type="nucleotide sequence ID" value="NZ_NHSF01000095.1"/>
</dbReference>